<comment type="caution">
    <text evidence="1">The sequence shown here is derived from an EMBL/GenBank/DDBJ whole genome shotgun (WGS) entry which is preliminary data.</text>
</comment>
<protein>
    <submittedName>
        <fullName evidence="1">Uncharacterized protein</fullName>
    </submittedName>
</protein>
<keyword evidence="2" id="KW-1185">Reference proteome</keyword>
<accession>A0ABM8U7B1</accession>
<gene>
    <name evidence="1" type="ORF">R54767_03833</name>
</gene>
<evidence type="ECO:0000313" key="2">
    <source>
        <dbReference type="Proteomes" id="UP000789752"/>
    </source>
</evidence>
<proteinExistence type="predicted"/>
<organism evidence="1 2">
    <name type="scientific">Paraburkholderia gardini</name>
    <dbReference type="NCBI Taxonomy" id="2823469"/>
    <lineage>
        <taxon>Bacteria</taxon>
        <taxon>Pseudomonadati</taxon>
        <taxon>Pseudomonadota</taxon>
        <taxon>Betaproteobacteria</taxon>
        <taxon>Burkholderiales</taxon>
        <taxon>Burkholderiaceae</taxon>
        <taxon>Paraburkholderia</taxon>
    </lineage>
</organism>
<sequence length="40" mass="4513">MKRIIAMLVFLTGGIGFEISTPFSCSLIHTSRAPEKRRTF</sequence>
<reference evidence="1 2" key="1">
    <citation type="submission" date="2021-04" db="EMBL/GenBank/DDBJ databases">
        <authorList>
            <person name="Vanwijnsberghe S."/>
        </authorList>
    </citation>
    <scope>NUCLEOTIDE SEQUENCE [LARGE SCALE GENOMIC DNA]</scope>
    <source>
        <strain evidence="1 2">LMG 32171</strain>
    </source>
</reference>
<dbReference type="Proteomes" id="UP000789752">
    <property type="component" value="Unassembled WGS sequence"/>
</dbReference>
<name>A0ABM8U7B1_9BURK</name>
<evidence type="ECO:0000313" key="1">
    <source>
        <dbReference type="EMBL" id="CAG4911823.1"/>
    </source>
</evidence>
<dbReference type="EMBL" id="CAJQYY010000023">
    <property type="protein sequence ID" value="CAG4911823.1"/>
    <property type="molecule type" value="Genomic_DNA"/>
</dbReference>